<evidence type="ECO:0000256" key="4">
    <source>
        <dbReference type="ARBA" id="ARBA00022496"/>
    </source>
</evidence>
<evidence type="ECO:0000313" key="9">
    <source>
        <dbReference type="EMBL" id="SFS30405.1"/>
    </source>
</evidence>
<comment type="subcellular location">
    <subcellularLocation>
        <location evidence="1">Cell envelope</location>
    </subcellularLocation>
</comment>
<feature type="chain" id="PRO_5011465212" evidence="7">
    <location>
        <begin position="23"/>
        <end position="315"/>
    </location>
</feature>
<proteinExistence type="inferred from homology"/>
<reference evidence="9 10" key="1">
    <citation type="submission" date="2016-10" db="EMBL/GenBank/DDBJ databases">
        <authorList>
            <person name="de Groot N.N."/>
        </authorList>
    </citation>
    <scope>NUCLEOTIDE SEQUENCE [LARGE SCALE GENOMIC DNA]</scope>
    <source>
        <strain evidence="9 10">DSM 22789</strain>
    </source>
</reference>
<evidence type="ECO:0000256" key="7">
    <source>
        <dbReference type="SAM" id="SignalP"/>
    </source>
</evidence>
<evidence type="ECO:0000256" key="6">
    <source>
        <dbReference type="SAM" id="Coils"/>
    </source>
</evidence>
<keyword evidence="3" id="KW-0813">Transport</keyword>
<dbReference type="PANTHER" id="PTHR30532:SF28">
    <property type="entry name" value="PETROBACTIN-BINDING PROTEIN YCLQ"/>
    <property type="match status" value="1"/>
</dbReference>
<feature type="domain" description="Fe/B12 periplasmic-binding" evidence="8">
    <location>
        <begin position="54"/>
        <end position="315"/>
    </location>
</feature>
<gene>
    <name evidence="9" type="ORF">SAMN05660206_10125</name>
</gene>
<dbReference type="STRING" id="683125.SAMN05660206_10125"/>
<dbReference type="CDD" id="cd01140">
    <property type="entry name" value="FatB"/>
    <property type="match status" value="1"/>
</dbReference>
<evidence type="ECO:0000256" key="5">
    <source>
        <dbReference type="ARBA" id="ARBA00022729"/>
    </source>
</evidence>
<keyword evidence="10" id="KW-1185">Reference proteome</keyword>
<dbReference type="Pfam" id="PF01497">
    <property type="entry name" value="Peripla_BP_2"/>
    <property type="match status" value="1"/>
</dbReference>
<dbReference type="EMBL" id="FOZZ01000001">
    <property type="protein sequence ID" value="SFS30405.1"/>
    <property type="molecule type" value="Genomic_DNA"/>
</dbReference>
<dbReference type="PROSITE" id="PS50983">
    <property type="entry name" value="FE_B12_PBP"/>
    <property type="match status" value="1"/>
</dbReference>
<dbReference type="SUPFAM" id="SSF53807">
    <property type="entry name" value="Helical backbone' metal receptor"/>
    <property type="match status" value="1"/>
</dbReference>
<comment type="similarity">
    <text evidence="2">Belongs to the bacterial solute-binding protein 8 family.</text>
</comment>
<dbReference type="GO" id="GO:0030288">
    <property type="term" value="C:outer membrane-bounded periplasmic space"/>
    <property type="evidence" value="ECO:0007669"/>
    <property type="project" value="TreeGrafter"/>
</dbReference>
<keyword evidence="5 7" id="KW-0732">Signal</keyword>
<dbReference type="Proteomes" id="UP000198785">
    <property type="component" value="Unassembled WGS sequence"/>
</dbReference>
<name>A0A1I6NR78_9SPHI</name>
<evidence type="ECO:0000259" key="8">
    <source>
        <dbReference type="PROSITE" id="PS50983"/>
    </source>
</evidence>
<keyword evidence="4" id="KW-0406">Ion transport</keyword>
<accession>A0A1I6NR78</accession>
<evidence type="ECO:0000313" key="10">
    <source>
        <dbReference type="Proteomes" id="UP000198785"/>
    </source>
</evidence>
<feature type="signal peptide" evidence="7">
    <location>
        <begin position="1"/>
        <end position="22"/>
    </location>
</feature>
<dbReference type="InterPro" id="IPR033870">
    <property type="entry name" value="FatB"/>
</dbReference>
<evidence type="ECO:0000256" key="3">
    <source>
        <dbReference type="ARBA" id="ARBA00022448"/>
    </source>
</evidence>
<dbReference type="Gene3D" id="3.40.50.1980">
    <property type="entry name" value="Nitrogenase molybdenum iron protein domain"/>
    <property type="match status" value="2"/>
</dbReference>
<dbReference type="AlphaFoldDB" id="A0A1I6NR78"/>
<dbReference type="InterPro" id="IPR002491">
    <property type="entry name" value="ABC_transptr_periplasmic_BD"/>
</dbReference>
<dbReference type="RefSeq" id="WP_093363149.1">
    <property type="nucleotide sequence ID" value="NZ_FOZZ01000001.1"/>
</dbReference>
<organism evidence="9 10">
    <name type="scientific">Sphingobacterium wenxiniae</name>
    <dbReference type="NCBI Taxonomy" id="683125"/>
    <lineage>
        <taxon>Bacteria</taxon>
        <taxon>Pseudomonadati</taxon>
        <taxon>Bacteroidota</taxon>
        <taxon>Sphingobacteriia</taxon>
        <taxon>Sphingobacteriales</taxon>
        <taxon>Sphingobacteriaceae</taxon>
        <taxon>Sphingobacterium</taxon>
    </lineage>
</organism>
<sequence>MKKHNIIILALYIIAVSVFVSACNSDNKQTGDTTDSVEITHKLGKTPIKKLPTRIVTLDIGALETLTALGVTPVGVPKKYMPEYLDGLKNNADVADVGSVIEPDFEAINAVSPDLILMSTRQERFYEELSHIAPTIFIGTDNKNYLPSFKENTMLLASIVNKEDVANEKLQALEAKIKSAQERFEQDSSKALFLIYNNGKFSAFGQGSRFGFIHDVLHIKPVMELQDESVHGQKVSNELIAEANPDYLFIVDRNSAVVGKKANLSEVENPLVKQTNAYKNQKIFYLDPNLWFISGGGLTSVDLMVDDIVKKLEVK</sequence>
<feature type="coiled-coil region" evidence="6">
    <location>
        <begin position="156"/>
        <end position="190"/>
    </location>
</feature>
<keyword evidence="4" id="KW-0408">Iron</keyword>
<dbReference type="InterPro" id="IPR051313">
    <property type="entry name" value="Bact_iron-sidero_bind"/>
</dbReference>
<keyword evidence="4" id="KW-0410">Iron transport</keyword>
<keyword evidence="6" id="KW-0175">Coiled coil</keyword>
<evidence type="ECO:0000256" key="2">
    <source>
        <dbReference type="ARBA" id="ARBA00008814"/>
    </source>
</evidence>
<protein>
    <submittedName>
        <fullName evidence="9">Iron complex transport system substrate-binding protein</fullName>
    </submittedName>
</protein>
<dbReference type="GO" id="GO:1901678">
    <property type="term" value="P:iron coordination entity transport"/>
    <property type="evidence" value="ECO:0007669"/>
    <property type="project" value="UniProtKB-ARBA"/>
</dbReference>
<dbReference type="PROSITE" id="PS51257">
    <property type="entry name" value="PROKAR_LIPOPROTEIN"/>
    <property type="match status" value="1"/>
</dbReference>
<dbReference type="OrthoDB" id="63946at2"/>
<dbReference type="PANTHER" id="PTHR30532">
    <property type="entry name" value="IRON III DICITRATE-BINDING PERIPLASMIC PROTEIN"/>
    <property type="match status" value="1"/>
</dbReference>
<evidence type="ECO:0000256" key="1">
    <source>
        <dbReference type="ARBA" id="ARBA00004196"/>
    </source>
</evidence>